<organism evidence="5 6">
    <name type="scientific">Rhodocytophaga rosea</name>
    <dbReference type="NCBI Taxonomy" id="2704465"/>
    <lineage>
        <taxon>Bacteria</taxon>
        <taxon>Pseudomonadati</taxon>
        <taxon>Bacteroidota</taxon>
        <taxon>Cytophagia</taxon>
        <taxon>Cytophagales</taxon>
        <taxon>Rhodocytophagaceae</taxon>
        <taxon>Rhodocytophaga</taxon>
    </lineage>
</organism>
<dbReference type="InterPro" id="IPR029069">
    <property type="entry name" value="HotDog_dom_sf"/>
</dbReference>
<dbReference type="CDD" id="cd03442">
    <property type="entry name" value="BFIT_BACH"/>
    <property type="match status" value="1"/>
</dbReference>
<feature type="domain" description="HotDog ACOT-type" evidence="4">
    <location>
        <begin position="8"/>
        <end position="120"/>
    </location>
</feature>
<comment type="similarity">
    <text evidence="1">Belongs to the acyl coenzyme A hydrolase family.</text>
</comment>
<evidence type="ECO:0000313" key="6">
    <source>
        <dbReference type="Proteomes" id="UP000480178"/>
    </source>
</evidence>
<name>A0A6C0GH98_9BACT</name>
<dbReference type="PROSITE" id="PS51770">
    <property type="entry name" value="HOTDOG_ACOT"/>
    <property type="match status" value="1"/>
</dbReference>
<dbReference type="RefSeq" id="WP_162443146.1">
    <property type="nucleotide sequence ID" value="NZ_CP048222.1"/>
</dbReference>
<evidence type="ECO:0000256" key="3">
    <source>
        <dbReference type="PROSITE-ProRule" id="PRU01106"/>
    </source>
</evidence>
<dbReference type="KEGG" id="rhoz:GXP67_10800"/>
<dbReference type="InterPro" id="IPR006683">
    <property type="entry name" value="Thioestr_dom"/>
</dbReference>
<gene>
    <name evidence="5" type="ORF">GXP67_10800</name>
</gene>
<dbReference type="GO" id="GO:0005737">
    <property type="term" value="C:cytoplasm"/>
    <property type="evidence" value="ECO:0007669"/>
    <property type="project" value="TreeGrafter"/>
</dbReference>
<dbReference type="GO" id="GO:0006637">
    <property type="term" value="P:acyl-CoA metabolic process"/>
    <property type="evidence" value="ECO:0007669"/>
    <property type="project" value="TreeGrafter"/>
</dbReference>
<dbReference type="Proteomes" id="UP000480178">
    <property type="component" value="Chromosome"/>
</dbReference>
<evidence type="ECO:0000313" key="5">
    <source>
        <dbReference type="EMBL" id="QHT67103.1"/>
    </source>
</evidence>
<dbReference type="SUPFAM" id="SSF54637">
    <property type="entry name" value="Thioesterase/thiol ester dehydrase-isomerase"/>
    <property type="match status" value="1"/>
</dbReference>
<accession>A0A6C0GH98</accession>
<dbReference type="InterPro" id="IPR040170">
    <property type="entry name" value="Cytosol_ACT"/>
</dbReference>
<evidence type="ECO:0000256" key="2">
    <source>
        <dbReference type="ARBA" id="ARBA00022801"/>
    </source>
</evidence>
<evidence type="ECO:0000256" key="1">
    <source>
        <dbReference type="ARBA" id="ARBA00010458"/>
    </source>
</evidence>
<dbReference type="PANTHER" id="PTHR11049">
    <property type="entry name" value="ACYL COENZYME A THIOESTER HYDROLASE"/>
    <property type="match status" value="1"/>
</dbReference>
<dbReference type="InterPro" id="IPR033120">
    <property type="entry name" value="HOTDOG_ACOT"/>
</dbReference>
<dbReference type="GO" id="GO:0052816">
    <property type="term" value="F:long-chain fatty acyl-CoA hydrolase activity"/>
    <property type="evidence" value="ECO:0007669"/>
    <property type="project" value="TreeGrafter"/>
</dbReference>
<dbReference type="Pfam" id="PF03061">
    <property type="entry name" value="4HBT"/>
    <property type="match status" value="1"/>
</dbReference>
<keyword evidence="2 3" id="KW-0378">Hydrolase</keyword>
<dbReference type="EMBL" id="CP048222">
    <property type="protein sequence ID" value="QHT67103.1"/>
    <property type="molecule type" value="Genomic_DNA"/>
</dbReference>
<keyword evidence="6" id="KW-1185">Reference proteome</keyword>
<reference evidence="5 6" key="1">
    <citation type="submission" date="2020-01" db="EMBL/GenBank/DDBJ databases">
        <authorList>
            <person name="Kim M.K."/>
        </authorList>
    </citation>
    <scope>NUCLEOTIDE SEQUENCE [LARGE SCALE GENOMIC DNA]</scope>
    <source>
        <strain evidence="5 6">172606-1</strain>
    </source>
</reference>
<proteinExistence type="inferred from homology"/>
<dbReference type="Gene3D" id="3.10.129.10">
    <property type="entry name" value="Hotdog Thioesterase"/>
    <property type="match status" value="1"/>
</dbReference>
<dbReference type="AlphaFoldDB" id="A0A6C0GH98"/>
<protein>
    <submittedName>
        <fullName evidence="5">Acyl-CoA thioesterase</fullName>
    </submittedName>
</protein>
<evidence type="ECO:0000259" key="4">
    <source>
        <dbReference type="PROSITE" id="PS51770"/>
    </source>
</evidence>
<sequence length="176" mass="19687">MVLQKFVKDSLTTMTELVLPNDTNTLNNLMGGKMMHWMDIVSAIAAQKHSNRIVVTASVDNVSFAQPIKLGNVVTLRAQVTRAFTSSMEVFIEVWGEDIPAGQRYISNKAFFTFVAMDQNGKPAHVPEVVPETEEEKALYASALRRRQLRLVLAGRMKPHDASELKALFELENPEV</sequence>